<proteinExistence type="predicted"/>
<evidence type="ECO:0000313" key="3">
    <source>
        <dbReference type="Proteomes" id="UP000522081"/>
    </source>
</evidence>
<reference evidence="2 3" key="1">
    <citation type="submission" date="2020-07" db="EMBL/GenBank/DDBJ databases">
        <title>Genomic Encyclopedia of Type Strains, Phase IV (KMG-IV): sequencing the most valuable type-strain genomes for metagenomic binning, comparative biology and taxonomic classification.</title>
        <authorList>
            <person name="Goeker M."/>
        </authorList>
    </citation>
    <scope>NUCLEOTIDE SEQUENCE [LARGE SCALE GENOMIC DNA]</scope>
    <source>
        <strain evidence="2 3">DSM 29043</strain>
    </source>
</reference>
<name>A0A7Z0BU47_9SPHN</name>
<dbReference type="AlphaFoldDB" id="A0A7Z0BU47"/>
<dbReference type="Proteomes" id="UP000522081">
    <property type="component" value="Unassembled WGS sequence"/>
</dbReference>
<keyword evidence="3" id="KW-1185">Reference proteome</keyword>
<dbReference type="EMBL" id="JACBZF010000002">
    <property type="protein sequence ID" value="NYH94788.1"/>
    <property type="molecule type" value="Genomic_DNA"/>
</dbReference>
<organism evidence="2 3">
    <name type="scientific">Novosphingobium marinum</name>
    <dbReference type="NCBI Taxonomy" id="1514948"/>
    <lineage>
        <taxon>Bacteria</taxon>
        <taxon>Pseudomonadati</taxon>
        <taxon>Pseudomonadota</taxon>
        <taxon>Alphaproteobacteria</taxon>
        <taxon>Sphingomonadales</taxon>
        <taxon>Sphingomonadaceae</taxon>
        <taxon>Novosphingobium</taxon>
    </lineage>
</organism>
<accession>A0A7Z0BU47</accession>
<protein>
    <submittedName>
        <fullName evidence="2">Uncharacterized protein</fullName>
    </submittedName>
</protein>
<dbReference type="RefSeq" id="WP_179406738.1">
    <property type="nucleotide sequence ID" value="NZ_BMGF01000006.1"/>
</dbReference>
<feature type="chain" id="PRO_5030630474" evidence="1">
    <location>
        <begin position="23"/>
        <end position="133"/>
    </location>
</feature>
<evidence type="ECO:0000313" key="2">
    <source>
        <dbReference type="EMBL" id="NYH94788.1"/>
    </source>
</evidence>
<keyword evidence="1" id="KW-0732">Signal</keyword>
<gene>
    <name evidence="2" type="ORF">FHS75_001107</name>
</gene>
<evidence type="ECO:0000256" key="1">
    <source>
        <dbReference type="SAM" id="SignalP"/>
    </source>
</evidence>
<comment type="caution">
    <text evidence="2">The sequence shown here is derived from an EMBL/GenBank/DDBJ whole genome shotgun (WGS) entry which is preliminary data.</text>
</comment>
<feature type="signal peptide" evidence="1">
    <location>
        <begin position="1"/>
        <end position="22"/>
    </location>
</feature>
<sequence length="133" mass="14401">MKKTAVMLAAVATAIAAPGAMAKSKAAGEKELAEMLEGRVAGEPVSCLSRHQTRDVKVIDKTAIVYGRGHTIYVNRPVNADRLDDDDILVTRSSLSQLCSVETVQLYDRTGNFWTGFVGLSKFVPYKRVAVAD</sequence>